<dbReference type="GO" id="GO:0003677">
    <property type="term" value="F:DNA binding"/>
    <property type="evidence" value="ECO:0007669"/>
    <property type="project" value="UniProtKB-KW"/>
</dbReference>
<organism evidence="3 4">
    <name type="scientific">Linnemannia gamsii</name>
    <dbReference type="NCBI Taxonomy" id="64522"/>
    <lineage>
        <taxon>Eukaryota</taxon>
        <taxon>Fungi</taxon>
        <taxon>Fungi incertae sedis</taxon>
        <taxon>Mucoromycota</taxon>
        <taxon>Mortierellomycotina</taxon>
        <taxon>Mortierellomycetes</taxon>
        <taxon>Mortierellales</taxon>
        <taxon>Mortierellaceae</taxon>
        <taxon>Linnemannia</taxon>
    </lineage>
</organism>
<sequence>AQDATYDLAIKAILAFGGVSEGKKFEGDGPAPIFAIGLGSFDTQTGLSSKHPQLEKRFIIKARAQSCTVVGVHEFNTSAKCPRPTCDTYLKSDKNRSRYCTSCRIFVDRDQGGSENIAHIALAHIKEQRRPAKFKPSAL</sequence>
<feature type="domain" description="Cas12f1-like TNB" evidence="2">
    <location>
        <begin position="53"/>
        <end position="117"/>
    </location>
</feature>
<dbReference type="Proteomes" id="UP000823405">
    <property type="component" value="Unassembled WGS sequence"/>
</dbReference>
<evidence type="ECO:0000256" key="1">
    <source>
        <dbReference type="ARBA" id="ARBA00023125"/>
    </source>
</evidence>
<dbReference type="AlphaFoldDB" id="A0A9P6QRU4"/>
<dbReference type="EMBL" id="JAAAIN010002845">
    <property type="protein sequence ID" value="KAG0289603.1"/>
    <property type="molecule type" value="Genomic_DNA"/>
</dbReference>
<evidence type="ECO:0000259" key="2">
    <source>
        <dbReference type="Pfam" id="PF07282"/>
    </source>
</evidence>
<protein>
    <recommendedName>
        <fullName evidence="2">Cas12f1-like TNB domain-containing protein</fullName>
    </recommendedName>
</protein>
<accession>A0A9P6QRU4</accession>
<proteinExistence type="predicted"/>
<dbReference type="OrthoDB" id="2430034at2759"/>
<gene>
    <name evidence="3" type="ORF">BGZ97_006426</name>
</gene>
<dbReference type="InterPro" id="IPR010095">
    <property type="entry name" value="Cas12f1-like_TNB"/>
</dbReference>
<keyword evidence="1" id="KW-0238">DNA-binding</keyword>
<name>A0A9P6QRU4_9FUNG</name>
<keyword evidence="4" id="KW-1185">Reference proteome</keyword>
<reference evidence="3" key="1">
    <citation type="journal article" date="2020" name="Fungal Divers.">
        <title>Resolving the Mortierellaceae phylogeny through synthesis of multi-gene phylogenetics and phylogenomics.</title>
        <authorList>
            <person name="Vandepol N."/>
            <person name="Liber J."/>
            <person name="Desiro A."/>
            <person name="Na H."/>
            <person name="Kennedy M."/>
            <person name="Barry K."/>
            <person name="Grigoriev I.V."/>
            <person name="Miller A.N."/>
            <person name="O'Donnell K."/>
            <person name="Stajich J.E."/>
            <person name="Bonito G."/>
        </authorList>
    </citation>
    <scope>NUCLEOTIDE SEQUENCE</scope>
    <source>
        <strain evidence="3">NVP60</strain>
    </source>
</reference>
<feature type="non-terminal residue" evidence="3">
    <location>
        <position position="139"/>
    </location>
</feature>
<evidence type="ECO:0000313" key="3">
    <source>
        <dbReference type="EMBL" id="KAG0289603.1"/>
    </source>
</evidence>
<evidence type="ECO:0000313" key="4">
    <source>
        <dbReference type="Proteomes" id="UP000823405"/>
    </source>
</evidence>
<dbReference type="Pfam" id="PF07282">
    <property type="entry name" value="Cas12f1-like_TNB"/>
    <property type="match status" value="1"/>
</dbReference>
<comment type="caution">
    <text evidence="3">The sequence shown here is derived from an EMBL/GenBank/DDBJ whole genome shotgun (WGS) entry which is preliminary data.</text>
</comment>